<feature type="binding site" evidence="13">
    <location>
        <position position="337"/>
    </location>
    <ligand>
        <name>Zn(2+)</name>
        <dbReference type="ChEBI" id="CHEBI:29105"/>
        <note>catalytic</note>
    </ligand>
</feature>
<dbReference type="SUPFAM" id="SSF55681">
    <property type="entry name" value="Class II aaRS and biotin synthetases"/>
    <property type="match status" value="1"/>
</dbReference>
<evidence type="ECO:0000256" key="12">
    <source>
        <dbReference type="ARBA" id="ARBA00049515"/>
    </source>
</evidence>
<dbReference type="Gene3D" id="3.10.20.30">
    <property type="match status" value="1"/>
</dbReference>
<dbReference type="Pfam" id="PF00587">
    <property type="entry name" value="tRNA-synt_2b"/>
    <property type="match status" value="1"/>
</dbReference>
<sequence length="646" mass="74024">MIKITFPDGNIREYNSGVTPIEVALSISEGLARNVLAAKVDDQVVDASTPIQNDARVQLLTWNDTEGKKTFWHSSAHLMAEAIEALYPGTKFGIGPAIENGFYYDIDLGGKEFGSDQFKQIEDKMLELARQKSEYLRKPVAKADAIAYFQEKDDEYKLELLEGLEDGSITFYTQGNFTDLCRGPHIPQTGFIKSVKLLSVAGAYWRGDEKRKQMTRIYAITFPKAKELEEYLFLLEEAKRRDHRKLGKELELFAFSEKVGLGLPLWLPKGTILRERLENFLRRAQVRAGYSPVVTPHIGSKELYVTSGHYAKYGKDSFQPINTPDEGEEFLLKPMNCPHHCEIYKTKPRSYKDLPLRLAEFGTVYRYEQSGELHGLTRVRGFTQDDAHIFCRPDQVEDEFMKVIDLVLYVFKALGFHEFSAQVSLRDKTDREKYIGRDEDWEKAEAAIIKSAQEKGLPYVVEYGEAAFYGPKLDFMVRDALGRKWQLGTIQVDYQLPQRFELEYTGSDNQKHRPVMIHRAPFGSLERFVAILIENTAGNFPLWLSPDQLAVLPISEKYEDYANEIYLRLQERDLRGYVDHRDEKIGRKIRDAEVSKVPFMIIVGDKEQAEGLVSIRKKGQGDLGSMTLDAFMAIAQEEIQQLTHDR</sequence>
<dbReference type="EC" id="6.1.1.3" evidence="13"/>
<keyword evidence="8 13" id="KW-0067">ATP-binding</keyword>
<dbReference type="InterPro" id="IPR036621">
    <property type="entry name" value="Anticodon-bd_dom_sf"/>
</dbReference>
<feature type="domain" description="TGS" evidence="15">
    <location>
        <begin position="1"/>
        <end position="61"/>
    </location>
</feature>
<evidence type="ECO:0000256" key="9">
    <source>
        <dbReference type="ARBA" id="ARBA00022884"/>
    </source>
</evidence>
<feature type="binding site" evidence="13">
    <location>
        <position position="518"/>
    </location>
    <ligand>
        <name>Zn(2+)</name>
        <dbReference type="ChEBI" id="CHEBI:29105"/>
        <note>catalytic</note>
    </ligand>
</feature>
<dbReference type="PANTHER" id="PTHR11451:SF44">
    <property type="entry name" value="THREONINE--TRNA LIGASE, CHLOROPLASTIC_MITOCHONDRIAL 2"/>
    <property type="match status" value="1"/>
</dbReference>
<dbReference type="CDD" id="cd00771">
    <property type="entry name" value="ThrRS_core"/>
    <property type="match status" value="1"/>
</dbReference>
<feature type="binding site" evidence="13">
    <location>
        <position position="388"/>
    </location>
    <ligand>
        <name>Zn(2+)</name>
        <dbReference type="ChEBI" id="CHEBI:29105"/>
        <note>catalytic</note>
    </ligand>
</feature>
<dbReference type="InterPro" id="IPR002314">
    <property type="entry name" value="aa-tRNA-synt_IIb"/>
</dbReference>
<evidence type="ECO:0000256" key="13">
    <source>
        <dbReference type="HAMAP-Rule" id="MF_00184"/>
    </source>
</evidence>
<evidence type="ECO:0000256" key="11">
    <source>
        <dbReference type="ARBA" id="ARBA00023146"/>
    </source>
</evidence>
<dbReference type="NCBIfam" id="TIGR00418">
    <property type="entry name" value="thrS"/>
    <property type="match status" value="1"/>
</dbReference>
<evidence type="ECO:0000256" key="4">
    <source>
        <dbReference type="ARBA" id="ARBA00022598"/>
    </source>
</evidence>
<comment type="caution">
    <text evidence="13">Lacks conserved residue(s) required for the propagation of feature annotation.</text>
</comment>
<dbReference type="InterPro" id="IPR004154">
    <property type="entry name" value="Anticodon-bd"/>
</dbReference>
<protein>
    <recommendedName>
        <fullName evidence="13">Threonine--tRNA ligase</fullName>
        <ecNumber evidence="13">6.1.1.3</ecNumber>
    </recommendedName>
    <alternativeName>
        <fullName evidence="13">Threonyl-tRNA synthetase</fullName>
        <shortName evidence="13">ThrRS</shortName>
    </alternativeName>
</protein>
<dbReference type="InterPro" id="IPR033728">
    <property type="entry name" value="ThrRS_core"/>
</dbReference>
<comment type="subcellular location">
    <subcellularLocation>
        <location evidence="13">Cytoplasm</location>
    </subcellularLocation>
</comment>
<keyword evidence="4 13" id="KW-0436">Ligase</keyword>
<evidence type="ECO:0000259" key="15">
    <source>
        <dbReference type="PROSITE" id="PS51880"/>
    </source>
</evidence>
<keyword evidence="5 13" id="KW-0479">Metal-binding</keyword>
<organism evidence="16 17">
    <name type="scientific">Aquirufa aurantiipilula</name>
    <dbReference type="NCBI Taxonomy" id="2696561"/>
    <lineage>
        <taxon>Bacteria</taxon>
        <taxon>Pseudomonadati</taxon>
        <taxon>Bacteroidota</taxon>
        <taxon>Cytophagia</taxon>
        <taxon>Cytophagales</taxon>
        <taxon>Flectobacillaceae</taxon>
        <taxon>Aquirufa</taxon>
    </lineage>
</organism>
<evidence type="ECO:0000256" key="8">
    <source>
        <dbReference type="ARBA" id="ARBA00022840"/>
    </source>
</evidence>
<evidence type="ECO:0000256" key="2">
    <source>
        <dbReference type="ARBA" id="ARBA00022490"/>
    </source>
</evidence>
<keyword evidence="7 13" id="KW-0862">Zinc</keyword>
<dbReference type="CDD" id="cd01667">
    <property type="entry name" value="TGS_ThrRS"/>
    <property type="match status" value="1"/>
</dbReference>
<dbReference type="PROSITE" id="PS50862">
    <property type="entry name" value="AA_TRNA_LIGASE_II"/>
    <property type="match status" value="1"/>
</dbReference>
<keyword evidence="11 13" id="KW-0030">Aminoacyl-tRNA synthetase</keyword>
<evidence type="ECO:0000313" key="17">
    <source>
        <dbReference type="Proteomes" id="UP001321344"/>
    </source>
</evidence>
<comment type="subunit">
    <text evidence="13">Homodimer.</text>
</comment>
<dbReference type="HAMAP" id="MF_00184">
    <property type="entry name" value="Thr_tRNA_synth"/>
    <property type="match status" value="1"/>
</dbReference>
<evidence type="ECO:0000259" key="14">
    <source>
        <dbReference type="PROSITE" id="PS50862"/>
    </source>
</evidence>
<proteinExistence type="inferred from homology"/>
<dbReference type="InterPro" id="IPR012947">
    <property type="entry name" value="tRNA_SAD"/>
</dbReference>
<dbReference type="SMART" id="SM00863">
    <property type="entry name" value="tRNA_SAD"/>
    <property type="match status" value="1"/>
</dbReference>
<name>A0ABT6BGU8_9BACT</name>
<dbReference type="PROSITE" id="PS51880">
    <property type="entry name" value="TGS"/>
    <property type="match status" value="1"/>
</dbReference>
<keyword evidence="3 13" id="KW-0820">tRNA-binding</keyword>
<dbReference type="Gene3D" id="3.30.980.10">
    <property type="entry name" value="Threonyl-trna Synthetase, Chain A, domain 2"/>
    <property type="match status" value="1"/>
</dbReference>
<dbReference type="Gene3D" id="3.30.930.10">
    <property type="entry name" value="Bira Bifunctional Protein, Domain 2"/>
    <property type="match status" value="1"/>
</dbReference>
<dbReference type="Pfam" id="PF02824">
    <property type="entry name" value="TGS"/>
    <property type="match status" value="1"/>
</dbReference>
<dbReference type="InterPro" id="IPR002320">
    <property type="entry name" value="Thr-tRNA-ligase_IIa"/>
</dbReference>
<evidence type="ECO:0000256" key="1">
    <source>
        <dbReference type="ARBA" id="ARBA00008226"/>
    </source>
</evidence>
<keyword evidence="9 13" id="KW-0694">RNA-binding</keyword>
<dbReference type="InterPro" id="IPR012675">
    <property type="entry name" value="Beta-grasp_dom_sf"/>
</dbReference>
<dbReference type="Pfam" id="PF03129">
    <property type="entry name" value="HGTP_anticodon"/>
    <property type="match status" value="1"/>
</dbReference>
<comment type="caution">
    <text evidence="16">The sequence shown here is derived from an EMBL/GenBank/DDBJ whole genome shotgun (WGS) entry which is preliminary data.</text>
</comment>
<dbReference type="CDD" id="cd00860">
    <property type="entry name" value="ThrRS_anticodon"/>
    <property type="match status" value="1"/>
</dbReference>
<dbReference type="GO" id="GO:0004829">
    <property type="term" value="F:threonine-tRNA ligase activity"/>
    <property type="evidence" value="ECO:0007669"/>
    <property type="project" value="UniProtKB-EC"/>
</dbReference>
<dbReference type="InterPro" id="IPR006195">
    <property type="entry name" value="aa-tRNA-synth_II"/>
</dbReference>
<feature type="domain" description="Aminoacyl-transfer RNA synthetases class-II family profile" evidence="14">
    <location>
        <begin position="242"/>
        <end position="553"/>
    </location>
</feature>
<dbReference type="Proteomes" id="UP001321344">
    <property type="component" value="Unassembled WGS sequence"/>
</dbReference>
<dbReference type="InterPro" id="IPR045864">
    <property type="entry name" value="aa-tRNA-synth_II/BPL/LPL"/>
</dbReference>
<evidence type="ECO:0000256" key="3">
    <source>
        <dbReference type="ARBA" id="ARBA00022555"/>
    </source>
</evidence>
<dbReference type="PANTHER" id="PTHR11451">
    <property type="entry name" value="THREONINE-TRNA LIGASE"/>
    <property type="match status" value="1"/>
</dbReference>
<dbReference type="Gene3D" id="3.40.50.800">
    <property type="entry name" value="Anticodon-binding domain"/>
    <property type="match status" value="1"/>
</dbReference>
<reference evidence="16 17" key="1">
    <citation type="submission" date="2023-03" db="EMBL/GenBank/DDBJ databases">
        <title>Genome sequencing of Aquirufa.</title>
        <authorList>
            <person name="Pitt A."/>
            <person name="Hahn M.W."/>
        </authorList>
    </citation>
    <scope>NUCLEOTIDE SEQUENCE [LARGE SCALE GENOMIC DNA]</scope>
    <source>
        <strain evidence="16 17">WAEICH-18A</strain>
    </source>
</reference>
<keyword evidence="2 13" id="KW-0963">Cytoplasm</keyword>
<accession>A0ABT6BGU8</accession>
<dbReference type="EMBL" id="JARJOW010000002">
    <property type="protein sequence ID" value="MDF5689686.1"/>
    <property type="molecule type" value="Genomic_DNA"/>
</dbReference>
<evidence type="ECO:0000256" key="10">
    <source>
        <dbReference type="ARBA" id="ARBA00022917"/>
    </source>
</evidence>
<dbReference type="InterPro" id="IPR012676">
    <property type="entry name" value="TGS-like"/>
</dbReference>
<dbReference type="SUPFAM" id="SSF81271">
    <property type="entry name" value="TGS-like"/>
    <property type="match status" value="1"/>
</dbReference>
<dbReference type="InterPro" id="IPR004095">
    <property type="entry name" value="TGS"/>
</dbReference>
<dbReference type="Pfam" id="PF07973">
    <property type="entry name" value="tRNA_SAD"/>
    <property type="match status" value="1"/>
</dbReference>
<dbReference type="SUPFAM" id="SSF55186">
    <property type="entry name" value="ThrRS/AlaRS common domain"/>
    <property type="match status" value="1"/>
</dbReference>
<dbReference type="InterPro" id="IPR018163">
    <property type="entry name" value="Thr/Ala-tRNA-synth_IIc_edit"/>
</dbReference>
<evidence type="ECO:0000256" key="6">
    <source>
        <dbReference type="ARBA" id="ARBA00022741"/>
    </source>
</evidence>
<comment type="cofactor">
    <cofactor evidence="13">
        <name>Zn(2+)</name>
        <dbReference type="ChEBI" id="CHEBI:29105"/>
    </cofactor>
    <text evidence="13">Binds 1 zinc ion per subunit.</text>
</comment>
<dbReference type="RefSeq" id="WP_276343561.1">
    <property type="nucleotide sequence ID" value="NZ_JARJOW010000002.1"/>
</dbReference>
<keyword evidence="17" id="KW-1185">Reference proteome</keyword>
<dbReference type="PRINTS" id="PR01047">
    <property type="entry name" value="TRNASYNTHTHR"/>
</dbReference>
<dbReference type="Gene3D" id="3.30.54.20">
    <property type="match status" value="1"/>
</dbReference>
<gene>
    <name evidence="13 16" type="primary">thrS</name>
    <name evidence="16" type="ORF">PQG43_02300</name>
</gene>
<evidence type="ECO:0000256" key="5">
    <source>
        <dbReference type="ARBA" id="ARBA00022723"/>
    </source>
</evidence>
<keyword evidence="6 13" id="KW-0547">Nucleotide-binding</keyword>
<dbReference type="InterPro" id="IPR047246">
    <property type="entry name" value="ThrRS_anticodon"/>
</dbReference>
<comment type="similarity">
    <text evidence="1 13">Belongs to the class-II aminoacyl-tRNA synthetase family.</text>
</comment>
<comment type="catalytic activity">
    <reaction evidence="12 13">
        <text>tRNA(Thr) + L-threonine + ATP = L-threonyl-tRNA(Thr) + AMP + diphosphate + H(+)</text>
        <dbReference type="Rhea" id="RHEA:24624"/>
        <dbReference type="Rhea" id="RHEA-COMP:9670"/>
        <dbReference type="Rhea" id="RHEA-COMP:9704"/>
        <dbReference type="ChEBI" id="CHEBI:15378"/>
        <dbReference type="ChEBI" id="CHEBI:30616"/>
        <dbReference type="ChEBI" id="CHEBI:33019"/>
        <dbReference type="ChEBI" id="CHEBI:57926"/>
        <dbReference type="ChEBI" id="CHEBI:78442"/>
        <dbReference type="ChEBI" id="CHEBI:78534"/>
        <dbReference type="ChEBI" id="CHEBI:456215"/>
        <dbReference type="EC" id="6.1.1.3"/>
    </reaction>
</comment>
<evidence type="ECO:0000256" key="7">
    <source>
        <dbReference type="ARBA" id="ARBA00022833"/>
    </source>
</evidence>
<dbReference type="SUPFAM" id="SSF52954">
    <property type="entry name" value="Class II aaRS ABD-related"/>
    <property type="match status" value="1"/>
</dbReference>
<keyword evidence="10 13" id="KW-0648">Protein biosynthesis</keyword>
<evidence type="ECO:0000313" key="16">
    <source>
        <dbReference type="EMBL" id="MDF5689686.1"/>
    </source>
</evidence>